<evidence type="ECO:0000313" key="4">
    <source>
        <dbReference type="Proteomes" id="UP001443914"/>
    </source>
</evidence>
<evidence type="ECO:0000256" key="1">
    <source>
        <dbReference type="SAM" id="MobiDB-lite"/>
    </source>
</evidence>
<dbReference type="AlphaFoldDB" id="A0AAW1J7M6"/>
<dbReference type="PANTHER" id="PTHR35297">
    <property type="entry name" value="PROTEIN, PUTATIVE-RELATED"/>
    <property type="match status" value="1"/>
</dbReference>
<reference evidence="3" key="1">
    <citation type="submission" date="2024-03" db="EMBL/GenBank/DDBJ databases">
        <title>WGS assembly of Saponaria officinalis var. Norfolk2.</title>
        <authorList>
            <person name="Jenkins J."/>
            <person name="Shu S."/>
            <person name="Grimwood J."/>
            <person name="Barry K."/>
            <person name="Goodstein D."/>
            <person name="Schmutz J."/>
            <person name="Leebens-Mack J."/>
            <person name="Osbourn A."/>
        </authorList>
    </citation>
    <scope>NUCLEOTIDE SEQUENCE [LARGE SCALE GENOMIC DNA]</scope>
    <source>
        <strain evidence="3">JIC</strain>
    </source>
</reference>
<keyword evidence="2" id="KW-0472">Membrane</keyword>
<organism evidence="3 4">
    <name type="scientific">Saponaria officinalis</name>
    <name type="common">Common soapwort</name>
    <name type="synonym">Lychnis saponaria</name>
    <dbReference type="NCBI Taxonomy" id="3572"/>
    <lineage>
        <taxon>Eukaryota</taxon>
        <taxon>Viridiplantae</taxon>
        <taxon>Streptophyta</taxon>
        <taxon>Embryophyta</taxon>
        <taxon>Tracheophyta</taxon>
        <taxon>Spermatophyta</taxon>
        <taxon>Magnoliopsida</taxon>
        <taxon>eudicotyledons</taxon>
        <taxon>Gunneridae</taxon>
        <taxon>Pentapetalae</taxon>
        <taxon>Caryophyllales</taxon>
        <taxon>Caryophyllaceae</taxon>
        <taxon>Caryophylleae</taxon>
        <taxon>Saponaria</taxon>
    </lineage>
</organism>
<dbReference type="EMBL" id="JBDFQZ010000008">
    <property type="protein sequence ID" value="KAK9698985.1"/>
    <property type="molecule type" value="Genomic_DNA"/>
</dbReference>
<gene>
    <name evidence="3" type="ORF">RND81_08G145600</name>
</gene>
<comment type="caution">
    <text evidence="3">The sequence shown here is derived from an EMBL/GenBank/DDBJ whole genome shotgun (WGS) entry which is preliminary data.</text>
</comment>
<keyword evidence="2" id="KW-0812">Transmembrane</keyword>
<accession>A0AAW1J7M6</accession>
<evidence type="ECO:0000313" key="3">
    <source>
        <dbReference type="EMBL" id="KAK9698985.1"/>
    </source>
</evidence>
<keyword evidence="2" id="KW-1133">Transmembrane helix</keyword>
<feature type="region of interest" description="Disordered" evidence="1">
    <location>
        <begin position="1"/>
        <end position="51"/>
    </location>
</feature>
<dbReference type="Proteomes" id="UP001443914">
    <property type="component" value="Unassembled WGS sequence"/>
</dbReference>
<keyword evidence="4" id="KW-1185">Reference proteome</keyword>
<proteinExistence type="predicted"/>
<feature type="transmembrane region" description="Helical" evidence="2">
    <location>
        <begin position="60"/>
        <end position="77"/>
    </location>
</feature>
<protein>
    <submittedName>
        <fullName evidence="3">Uncharacterized protein</fullName>
    </submittedName>
</protein>
<dbReference type="PANTHER" id="PTHR35297:SF2">
    <property type="entry name" value="PROTEIN, PUTATIVE-RELATED"/>
    <property type="match status" value="1"/>
</dbReference>
<name>A0AAW1J7M6_SAPOF</name>
<sequence>MQRQSLGSPSRERLVISSNEADDLKRRESSSPPSFTAAVADDDEIKPEKPHRCYSSPEKFIHFIPLLLLFSFFLLYLSSHDPSPQDLAQFRRFNHKLPEEIIEMNEVNENGGIETNKKQLKRSDAFAVRSLRNVQEEIIERDTPKSRFHRKLGDF</sequence>
<evidence type="ECO:0000256" key="2">
    <source>
        <dbReference type="SAM" id="Phobius"/>
    </source>
</evidence>